<dbReference type="AlphaFoldDB" id="A0A7C4XU70"/>
<dbReference type="GO" id="GO:0046872">
    <property type="term" value="F:metal ion binding"/>
    <property type="evidence" value="ECO:0007669"/>
    <property type="project" value="UniProtKB-KW"/>
</dbReference>
<dbReference type="GO" id="GO:0005886">
    <property type="term" value="C:plasma membrane"/>
    <property type="evidence" value="ECO:0007669"/>
    <property type="project" value="UniProtKB-SubCell"/>
</dbReference>
<comment type="cofactor">
    <cofactor evidence="1">
        <name>Zn(2+)</name>
        <dbReference type="ChEBI" id="CHEBI:29105"/>
    </cofactor>
</comment>
<evidence type="ECO:0000256" key="11">
    <source>
        <dbReference type="ARBA" id="ARBA00023049"/>
    </source>
</evidence>
<evidence type="ECO:0000256" key="8">
    <source>
        <dbReference type="ARBA" id="ARBA00022801"/>
    </source>
</evidence>
<dbReference type="InterPro" id="IPR008915">
    <property type="entry name" value="Peptidase_M50"/>
</dbReference>
<comment type="similarity">
    <text evidence="3">Belongs to the peptidase M50B family.</text>
</comment>
<evidence type="ECO:0000256" key="2">
    <source>
        <dbReference type="ARBA" id="ARBA00004651"/>
    </source>
</evidence>
<keyword evidence="8" id="KW-0378">Hydrolase</keyword>
<evidence type="ECO:0000256" key="9">
    <source>
        <dbReference type="ARBA" id="ARBA00022833"/>
    </source>
</evidence>
<dbReference type="InterPro" id="IPR052348">
    <property type="entry name" value="Metallopeptidase_M50B"/>
</dbReference>
<organism evidence="15">
    <name type="scientific">candidate division WWE3 bacterium</name>
    <dbReference type="NCBI Taxonomy" id="2053526"/>
    <lineage>
        <taxon>Bacteria</taxon>
        <taxon>Katanobacteria</taxon>
    </lineage>
</organism>
<evidence type="ECO:0000256" key="1">
    <source>
        <dbReference type="ARBA" id="ARBA00001947"/>
    </source>
</evidence>
<accession>A0A7C4XU70</accession>
<reference evidence="15" key="1">
    <citation type="journal article" date="2020" name="mSystems">
        <title>Genome- and Community-Level Interaction Insights into Carbon Utilization and Element Cycling Functions of Hydrothermarchaeota in Hydrothermal Sediment.</title>
        <authorList>
            <person name="Zhou Z."/>
            <person name="Liu Y."/>
            <person name="Xu W."/>
            <person name="Pan J."/>
            <person name="Luo Z.H."/>
            <person name="Li M."/>
        </authorList>
    </citation>
    <scope>NUCLEOTIDE SEQUENCE [LARGE SCALE GENOMIC DNA]</scope>
    <source>
        <strain evidence="15">SpSt-417</strain>
    </source>
</reference>
<evidence type="ECO:0000259" key="14">
    <source>
        <dbReference type="Pfam" id="PF02163"/>
    </source>
</evidence>
<evidence type="ECO:0000256" key="5">
    <source>
        <dbReference type="ARBA" id="ARBA00022670"/>
    </source>
</evidence>
<keyword evidence="10 13" id="KW-1133">Transmembrane helix</keyword>
<dbReference type="InterPro" id="IPR044537">
    <property type="entry name" value="Rip2-like"/>
</dbReference>
<dbReference type="Pfam" id="PF02163">
    <property type="entry name" value="Peptidase_M50"/>
    <property type="match status" value="1"/>
</dbReference>
<keyword evidence="7" id="KW-0479">Metal-binding</keyword>
<keyword evidence="12 13" id="KW-0472">Membrane</keyword>
<keyword evidence="4" id="KW-1003">Cell membrane</keyword>
<evidence type="ECO:0000256" key="3">
    <source>
        <dbReference type="ARBA" id="ARBA00007931"/>
    </source>
</evidence>
<feature type="domain" description="Peptidase M50" evidence="14">
    <location>
        <begin position="24"/>
        <end position="120"/>
    </location>
</feature>
<evidence type="ECO:0000256" key="6">
    <source>
        <dbReference type="ARBA" id="ARBA00022692"/>
    </source>
</evidence>
<feature type="transmembrane region" description="Helical" evidence="13">
    <location>
        <begin position="128"/>
        <end position="153"/>
    </location>
</feature>
<proteinExistence type="inferred from homology"/>
<dbReference type="EMBL" id="DSRT01000184">
    <property type="protein sequence ID" value="HGW29940.1"/>
    <property type="molecule type" value="Genomic_DNA"/>
</dbReference>
<dbReference type="PANTHER" id="PTHR35864:SF1">
    <property type="entry name" value="ZINC METALLOPROTEASE YWHC-RELATED"/>
    <property type="match status" value="1"/>
</dbReference>
<feature type="transmembrane region" description="Helical" evidence="13">
    <location>
        <begin position="13"/>
        <end position="33"/>
    </location>
</feature>
<dbReference type="GO" id="GO:0008237">
    <property type="term" value="F:metallopeptidase activity"/>
    <property type="evidence" value="ECO:0007669"/>
    <property type="project" value="UniProtKB-KW"/>
</dbReference>
<dbReference type="CDD" id="cd06158">
    <property type="entry name" value="S2P-M50_like_1"/>
    <property type="match status" value="1"/>
</dbReference>
<comment type="caution">
    <text evidence="15">The sequence shown here is derived from an EMBL/GenBank/DDBJ whole genome shotgun (WGS) entry which is preliminary data.</text>
</comment>
<keyword evidence="9" id="KW-0862">Zinc</keyword>
<protein>
    <submittedName>
        <fullName evidence="15">Site-2 protease family protein</fullName>
    </submittedName>
</protein>
<evidence type="ECO:0000256" key="4">
    <source>
        <dbReference type="ARBA" id="ARBA00022475"/>
    </source>
</evidence>
<comment type="subcellular location">
    <subcellularLocation>
        <location evidence="2">Cell membrane</location>
        <topology evidence="2">Multi-pass membrane protein</topology>
    </subcellularLocation>
</comment>
<feature type="transmembrane region" description="Helical" evidence="13">
    <location>
        <begin position="99"/>
        <end position="122"/>
    </location>
</feature>
<evidence type="ECO:0000313" key="15">
    <source>
        <dbReference type="EMBL" id="HGW29940.1"/>
    </source>
</evidence>
<gene>
    <name evidence="15" type="ORF">ENR63_03400</name>
</gene>
<keyword evidence="11" id="KW-0482">Metalloprotease</keyword>
<sequence length="213" mass="23556">MLFSILFNGSDNLLINILMFVFVFAALVVAITFHEFAHAYAADKLGDPTARNLGRVSLRPETHLDTVGTLFLLFTGFGWGKPVPFNPAFLKNPRRDSALIALAGPASNLIFAVFLTVIYHLIPANDVLLVVLIKTLVRLTIQYNLVLGIFNLIPVEPLDGFKIVGGVLPQGLAFQWFQMRQYGLWILLILVMTGMTEKIMIPFLALATTILGL</sequence>
<name>A0A7C4XU70_UNCKA</name>
<evidence type="ECO:0000256" key="10">
    <source>
        <dbReference type="ARBA" id="ARBA00022989"/>
    </source>
</evidence>
<keyword evidence="5 15" id="KW-0645">Protease</keyword>
<evidence type="ECO:0000256" key="13">
    <source>
        <dbReference type="SAM" id="Phobius"/>
    </source>
</evidence>
<evidence type="ECO:0000256" key="12">
    <source>
        <dbReference type="ARBA" id="ARBA00023136"/>
    </source>
</evidence>
<evidence type="ECO:0000256" key="7">
    <source>
        <dbReference type="ARBA" id="ARBA00022723"/>
    </source>
</evidence>
<dbReference type="GO" id="GO:0006508">
    <property type="term" value="P:proteolysis"/>
    <property type="evidence" value="ECO:0007669"/>
    <property type="project" value="UniProtKB-KW"/>
</dbReference>
<keyword evidence="6 13" id="KW-0812">Transmembrane</keyword>
<feature type="transmembrane region" description="Helical" evidence="13">
    <location>
        <begin position="184"/>
        <end position="211"/>
    </location>
</feature>
<dbReference type="PANTHER" id="PTHR35864">
    <property type="entry name" value="ZINC METALLOPROTEASE MJ0611-RELATED"/>
    <property type="match status" value="1"/>
</dbReference>